<name>A0A0A0K5K5_CUCSA</name>
<dbReference type="EMBL" id="CM002928">
    <property type="protein sequence ID" value="KGN44234.1"/>
    <property type="molecule type" value="Genomic_DNA"/>
</dbReference>
<dbReference type="Proteomes" id="UP000029981">
    <property type="component" value="Chromosome 7"/>
</dbReference>
<dbReference type="AlphaFoldDB" id="A0A0A0K5K5"/>
<reference evidence="1 2" key="3">
    <citation type="journal article" date="2010" name="BMC Genomics">
        <title>Transcriptome sequencing and comparative analysis of cucumber flowers with different sex types.</title>
        <authorList>
            <person name="Guo S."/>
            <person name="Zheng Y."/>
            <person name="Joung J.G."/>
            <person name="Liu S."/>
            <person name="Zhang Z."/>
            <person name="Crasta O.R."/>
            <person name="Sobral B.W."/>
            <person name="Xu Y."/>
            <person name="Huang S."/>
            <person name="Fei Z."/>
        </authorList>
    </citation>
    <scope>NUCLEOTIDE SEQUENCE [LARGE SCALE GENOMIC DNA]</scope>
    <source>
        <strain evidence="2">cv. 9930</strain>
    </source>
</reference>
<evidence type="ECO:0000313" key="1">
    <source>
        <dbReference type="EMBL" id="KGN44234.1"/>
    </source>
</evidence>
<sequence>MGGVCRRQAAGSANGRVWLTLSPPSAEAPPPLSKTWQRHWGWERRTLVSWEQQLGDGVEELPLIY</sequence>
<accession>A0A0A0K5K5</accession>
<dbReference type="Gramene" id="KGN44234">
    <property type="protein sequence ID" value="KGN44234"/>
    <property type="gene ID" value="Csa_7G232580"/>
</dbReference>
<reference evidence="1 2" key="1">
    <citation type="journal article" date="2009" name="Nat. Genet.">
        <title>The genome of the cucumber, Cucumis sativus L.</title>
        <authorList>
            <person name="Huang S."/>
            <person name="Li R."/>
            <person name="Zhang Z."/>
            <person name="Li L."/>
            <person name="Gu X."/>
            <person name="Fan W."/>
            <person name="Lucas W.J."/>
            <person name="Wang X."/>
            <person name="Xie B."/>
            <person name="Ni P."/>
            <person name="Ren Y."/>
            <person name="Zhu H."/>
            <person name="Li J."/>
            <person name="Lin K."/>
            <person name="Jin W."/>
            <person name="Fei Z."/>
            <person name="Li G."/>
            <person name="Staub J."/>
            <person name="Kilian A."/>
            <person name="van der Vossen E.A."/>
            <person name="Wu Y."/>
            <person name="Guo J."/>
            <person name="He J."/>
            <person name="Jia Z."/>
            <person name="Ren Y."/>
            <person name="Tian G."/>
            <person name="Lu Y."/>
            <person name="Ruan J."/>
            <person name="Qian W."/>
            <person name="Wang M."/>
            <person name="Huang Q."/>
            <person name="Li B."/>
            <person name="Xuan Z."/>
            <person name="Cao J."/>
            <person name="Asan"/>
            <person name="Wu Z."/>
            <person name="Zhang J."/>
            <person name="Cai Q."/>
            <person name="Bai Y."/>
            <person name="Zhao B."/>
            <person name="Han Y."/>
            <person name="Li Y."/>
            <person name="Li X."/>
            <person name="Wang S."/>
            <person name="Shi Q."/>
            <person name="Liu S."/>
            <person name="Cho W.K."/>
            <person name="Kim J.Y."/>
            <person name="Xu Y."/>
            <person name="Heller-Uszynska K."/>
            <person name="Miao H."/>
            <person name="Cheng Z."/>
            <person name="Zhang S."/>
            <person name="Wu J."/>
            <person name="Yang Y."/>
            <person name="Kang H."/>
            <person name="Li M."/>
            <person name="Liang H."/>
            <person name="Ren X."/>
            <person name="Shi Z."/>
            <person name="Wen M."/>
            <person name="Jian M."/>
            <person name="Yang H."/>
            <person name="Zhang G."/>
            <person name="Yang Z."/>
            <person name="Chen R."/>
            <person name="Liu S."/>
            <person name="Li J."/>
            <person name="Ma L."/>
            <person name="Liu H."/>
            <person name="Zhou Y."/>
            <person name="Zhao J."/>
            <person name="Fang X."/>
            <person name="Li G."/>
            <person name="Fang L."/>
            <person name="Li Y."/>
            <person name="Liu D."/>
            <person name="Zheng H."/>
            <person name="Zhang Y."/>
            <person name="Qin N."/>
            <person name="Li Z."/>
            <person name="Yang G."/>
            <person name="Yang S."/>
            <person name="Bolund L."/>
            <person name="Kristiansen K."/>
            <person name="Zheng H."/>
            <person name="Li S."/>
            <person name="Zhang X."/>
            <person name="Yang H."/>
            <person name="Wang J."/>
            <person name="Sun R."/>
            <person name="Zhang B."/>
            <person name="Jiang S."/>
            <person name="Wang J."/>
            <person name="Du Y."/>
            <person name="Li S."/>
        </authorList>
    </citation>
    <scope>NUCLEOTIDE SEQUENCE [LARGE SCALE GENOMIC DNA]</scope>
    <source>
        <strain evidence="2">cv. 9930</strain>
    </source>
</reference>
<proteinExistence type="predicted"/>
<keyword evidence="2" id="KW-1185">Reference proteome</keyword>
<gene>
    <name evidence="1" type="ORF">Csa_7G232580</name>
</gene>
<protein>
    <submittedName>
        <fullName evidence="1">Uncharacterized protein</fullName>
    </submittedName>
</protein>
<evidence type="ECO:0000313" key="2">
    <source>
        <dbReference type="Proteomes" id="UP000029981"/>
    </source>
</evidence>
<reference evidence="1 2" key="2">
    <citation type="journal article" date="2009" name="PLoS ONE">
        <title>An integrated genetic and cytogenetic map of the cucumber genome.</title>
        <authorList>
            <person name="Ren Y."/>
            <person name="Zhang Z."/>
            <person name="Liu J."/>
            <person name="Staub J.E."/>
            <person name="Han Y."/>
            <person name="Cheng Z."/>
            <person name="Li X."/>
            <person name="Lu J."/>
            <person name="Miao H."/>
            <person name="Kang H."/>
            <person name="Xie B."/>
            <person name="Gu X."/>
            <person name="Wang X."/>
            <person name="Du Y."/>
            <person name="Jin W."/>
            <person name="Huang S."/>
        </authorList>
    </citation>
    <scope>NUCLEOTIDE SEQUENCE [LARGE SCALE GENOMIC DNA]</scope>
    <source>
        <strain evidence="2">cv. 9930</strain>
    </source>
</reference>
<organism evidence="1 2">
    <name type="scientific">Cucumis sativus</name>
    <name type="common">Cucumber</name>
    <dbReference type="NCBI Taxonomy" id="3659"/>
    <lineage>
        <taxon>Eukaryota</taxon>
        <taxon>Viridiplantae</taxon>
        <taxon>Streptophyta</taxon>
        <taxon>Embryophyta</taxon>
        <taxon>Tracheophyta</taxon>
        <taxon>Spermatophyta</taxon>
        <taxon>Magnoliopsida</taxon>
        <taxon>eudicotyledons</taxon>
        <taxon>Gunneridae</taxon>
        <taxon>Pentapetalae</taxon>
        <taxon>rosids</taxon>
        <taxon>fabids</taxon>
        <taxon>Cucurbitales</taxon>
        <taxon>Cucurbitaceae</taxon>
        <taxon>Benincaseae</taxon>
        <taxon>Cucumis</taxon>
    </lineage>
</organism>
<reference evidence="1 2" key="4">
    <citation type="journal article" date="2011" name="BMC Genomics">
        <title>RNA-Seq improves annotation of protein-coding genes in the cucumber genome.</title>
        <authorList>
            <person name="Li Z."/>
            <person name="Zhang Z."/>
            <person name="Yan P."/>
            <person name="Huang S."/>
            <person name="Fei Z."/>
            <person name="Lin K."/>
        </authorList>
    </citation>
    <scope>NUCLEOTIDE SEQUENCE [LARGE SCALE GENOMIC DNA]</scope>
    <source>
        <strain evidence="2">cv. 9930</strain>
    </source>
</reference>